<dbReference type="GO" id="GO:0006508">
    <property type="term" value="P:proteolysis"/>
    <property type="evidence" value="ECO:0007669"/>
    <property type="project" value="InterPro"/>
</dbReference>
<dbReference type="EMBL" id="UZAF01020484">
    <property type="protein sequence ID" value="VDO70331.1"/>
    <property type="molecule type" value="Genomic_DNA"/>
</dbReference>
<dbReference type="GO" id="GO:0004190">
    <property type="term" value="F:aspartic-type endopeptidase activity"/>
    <property type="evidence" value="ECO:0007669"/>
    <property type="project" value="InterPro"/>
</dbReference>
<protein>
    <submittedName>
        <fullName evidence="6">Peptidase A2 domain-containing protein</fullName>
    </submittedName>
</protein>
<dbReference type="PROSITE" id="PS00141">
    <property type="entry name" value="ASP_PROTEASE"/>
    <property type="match status" value="1"/>
</dbReference>
<evidence type="ECO:0000313" key="6">
    <source>
        <dbReference type="WBParaSite" id="HPLM_0001832701-mRNA-1"/>
    </source>
</evidence>
<dbReference type="OrthoDB" id="5851721at2759"/>
<dbReference type="AlphaFoldDB" id="A0A0N4X1W5"/>
<feature type="region of interest" description="Disordered" evidence="2">
    <location>
        <begin position="226"/>
        <end position="245"/>
    </location>
</feature>
<name>A0A0N4X1W5_HAEPC</name>
<reference evidence="4 5" key="2">
    <citation type="submission" date="2018-11" db="EMBL/GenBank/DDBJ databases">
        <authorList>
            <consortium name="Pathogen Informatics"/>
        </authorList>
    </citation>
    <scope>NUCLEOTIDE SEQUENCE [LARGE SCALE GENOMIC DNA]</scope>
    <source>
        <strain evidence="4 5">MHpl1</strain>
    </source>
</reference>
<feature type="compositionally biased region" description="Polar residues" evidence="2">
    <location>
        <begin position="342"/>
        <end position="353"/>
    </location>
</feature>
<evidence type="ECO:0000256" key="2">
    <source>
        <dbReference type="SAM" id="MobiDB-lite"/>
    </source>
</evidence>
<dbReference type="OMA" id="NSERHTP"/>
<evidence type="ECO:0000256" key="1">
    <source>
        <dbReference type="ARBA" id="ARBA00022801"/>
    </source>
</evidence>
<evidence type="ECO:0000313" key="4">
    <source>
        <dbReference type="EMBL" id="VDO70331.1"/>
    </source>
</evidence>
<dbReference type="InterPro" id="IPR001995">
    <property type="entry name" value="Peptidase_A2_cat"/>
</dbReference>
<accession>A0A0N4X1W5</accession>
<feature type="domain" description="Peptidase A2" evidence="3">
    <location>
        <begin position="17"/>
        <end position="133"/>
    </location>
</feature>
<feature type="region of interest" description="Disordered" evidence="2">
    <location>
        <begin position="335"/>
        <end position="396"/>
    </location>
</feature>
<sequence length="396" mass="44343">MASALIFNEASGDYQPITILLDSGAQKSFIKAEIRKRLRLPTISSTSFTITGIGELQETFKSNEMKVTLKGLRSSRKLQRLSVFTKEKLTSTTKAALLSEADKSFIKREKIMIAQQTLRPSEVSPDLLIGQDLLNQVIEHHNIVSKLPSGLVLTPTIFGYTISGAGSIPNSMEQVTCVQCGSLIVAIPLISSNDYSKTDKNISGAEALFANIREPASIRPFTAKVRQKRGKKKGPISPPRTTLRPPLISQDDRRVFSNKNACDTFYALLDSVNDIKRKLNRMDDSLRRLDERVHTLDLRTQQVTQTEVFRPRALQCPTVPRTRCCYMIGHQATWPNSERHTPSINRENSSEPTNRLIPLEIPSSSHDQNDESLTYRARATTTRKPSSTPRRNLTLP</sequence>
<keyword evidence="5" id="KW-1185">Reference proteome</keyword>
<keyword evidence="1" id="KW-0378">Hydrolase</keyword>
<evidence type="ECO:0000313" key="5">
    <source>
        <dbReference type="Proteomes" id="UP000268014"/>
    </source>
</evidence>
<dbReference type="InterPro" id="IPR001969">
    <property type="entry name" value="Aspartic_peptidase_AS"/>
</dbReference>
<dbReference type="Gene3D" id="2.40.70.10">
    <property type="entry name" value="Acid Proteases"/>
    <property type="match status" value="1"/>
</dbReference>
<dbReference type="PROSITE" id="PS50175">
    <property type="entry name" value="ASP_PROT_RETROV"/>
    <property type="match status" value="1"/>
</dbReference>
<feature type="compositionally biased region" description="Low complexity" evidence="2">
    <location>
        <begin position="376"/>
        <end position="396"/>
    </location>
</feature>
<evidence type="ECO:0000259" key="3">
    <source>
        <dbReference type="PROSITE" id="PS50175"/>
    </source>
</evidence>
<gene>
    <name evidence="4" type="ORF">HPLM_LOCUS18319</name>
</gene>
<dbReference type="Pfam" id="PF05585">
    <property type="entry name" value="DUF1758"/>
    <property type="match status" value="1"/>
</dbReference>
<dbReference type="InterPro" id="IPR021109">
    <property type="entry name" value="Peptidase_aspartic_dom_sf"/>
</dbReference>
<dbReference type="WBParaSite" id="HPLM_0001832701-mRNA-1">
    <property type="protein sequence ID" value="HPLM_0001832701-mRNA-1"/>
    <property type="gene ID" value="HPLM_0001832701"/>
</dbReference>
<reference evidence="6" key="1">
    <citation type="submission" date="2017-02" db="UniProtKB">
        <authorList>
            <consortium name="WormBaseParasite"/>
        </authorList>
    </citation>
    <scope>IDENTIFICATION</scope>
</reference>
<dbReference type="SUPFAM" id="SSF50630">
    <property type="entry name" value="Acid proteases"/>
    <property type="match status" value="1"/>
</dbReference>
<organism evidence="6">
    <name type="scientific">Haemonchus placei</name>
    <name type="common">Barber's pole worm</name>
    <dbReference type="NCBI Taxonomy" id="6290"/>
    <lineage>
        <taxon>Eukaryota</taxon>
        <taxon>Metazoa</taxon>
        <taxon>Ecdysozoa</taxon>
        <taxon>Nematoda</taxon>
        <taxon>Chromadorea</taxon>
        <taxon>Rhabditida</taxon>
        <taxon>Rhabditina</taxon>
        <taxon>Rhabditomorpha</taxon>
        <taxon>Strongyloidea</taxon>
        <taxon>Trichostrongylidae</taxon>
        <taxon>Haemonchus</taxon>
    </lineage>
</organism>
<dbReference type="InterPro" id="IPR008737">
    <property type="entry name" value="DUF1758"/>
</dbReference>
<dbReference type="Proteomes" id="UP000268014">
    <property type="component" value="Unassembled WGS sequence"/>
</dbReference>
<proteinExistence type="predicted"/>